<dbReference type="EC" id="2.7.1.15" evidence="2 12"/>
<keyword evidence="12" id="KW-0963">Cytoplasm</keyword>
<accession>A0A3D9IS97</accession>
<keyword evidence="11 12" id="KW-0119">Carbohydrate metabolism</keyword>
<evidence type="ECO:0000256" key="9">
    <source>
        <dbReference type="ARBA" id="ARBA00022842"/>
    </source>
</evidence>
<dbReference type="InterPro" id="IPR002173">
    <property type="entry name" value="Carboh/pur_kinase_PfkB_CS"/>
</dbReference>
<evidence type="ECO:0000256" key="3">
    <source>
        <dbReference type="ARBA" id="ARBA00016943"/>
    </source>
</evidence>
<dbReference type="GO" id="GO:0005524">
    <property type="term" value="F:ATP binding"/>
    <property type="evidence" value="ECO:0007669"/>
    <property type="project" value="UniProtKB-UniRule"/>
</dbReference>
<keyword evidence="9 12" id="KW-0460">Magnesium</keyword>
<comment type="pathway">
    <text evidence="12">Carbohydrate metabolism; D-ribose degradation; D-ribose 5-phosphate from beta-D-ribopyranose: step 2/2.</text>
</comment>
<gene>
    <name evidence="12" type="primary">rbsK</name>
    <name evidence="14" type="ORF">DFP98_122108</name>
</gene>
<dbReference type="PRINTS" id="PR00990">
    <property type="entry name" value="RIBOKINASE"/>
</dbReference>
<reference evidence="14 15" key="1">
    <citation type="submission" date="2018-07" db="EMBL/GenBank/DDBJ databases">
        <title>Genomic Encyclopedia of Type Strains, Phase III (KMG-III): the genomes of soil and plant-associated and newly described type strains.</title>
        <authorList>
            <person name="Whitman W."/>
        </authorList>
    </citation>
    <scope>NUCLEOTIDE SEQUENCE [LARGE SCALE GENOMIC DNA]</scope>
    <source>
        <strain evidence="14 15">CECT 7287</strain>
    </source>
</reference>
<dbReference type="Pfam" id="PF00294">
    <property type="entry name" value="PfkB"/>
    <property type="match status" value="1"/>
</dbReference>
<keyword evidence="7 12" id="KW-0418">Kinase</keyword>
<organism evidence="14 15">
    <name type="scientific">Cohnella phaseoli</name>
    <dbReference type="NCBI Taxonomy" id="456490"/>
    <lineage>
        <taxon>Bacteria</taxon>
        <taxon>Bacillati</taxon>
        <taxon>Bacillota</taxon>
        <taxon>Bacilli</taxon>
        <taxon>Bacillales</taxon>
        <taxon>Paenibacillaceae</taxon>
        <taxon>Cohnella</taxon>
    </lineage>
</organism>
<evidence type="ECO:0000256" key="7">
    <source>
        <dbReference type="ARBA" id="ARBA00022777"/>
    </source>
</evidence>
<proteinExistence type="inferred from homology"/>
<feature type="binding site" evidence="12">
    <location>
        <position position="187"/>
    </location>
    <ligand>
        <name>ATP</name>
        <dbReference type="ChEBI" id="CHEBI:30616"/>
    </ligand>
</feature>
<sequence length="308" mass="31574">MKWPNRPVVAVVGSINMDIVVESSSFPQPGETVMGRSIAYFAGGKGANQAVAAARLGADVRMIGAIGSDNFGSELLAGLKAEGIDTRGVKVTEGASGIASILVSGGENEIVVVPGANGELRPEDVAANASLIEEADIVLVQLEVPQDTVEAALKLAKTYGKKTVLNPAPAGRFPDEWLPLADIVTPNETELAALVGEERLDDPLVLQEATNKLHMRGASRIIVTLGANGAALSLGDGEIARVPGHRVTVVDTTGAGDTFHGALAAAWAGGLELPEALAAAVKASALSVTKEGAQTGMPTLEELSSWMS</sequence>
<comment type="activity regulation">
    <text evidence="12">Activated by a monovalent cation that binds near, but not in, the active site. The most likely occupant of the site in vivo is potassium. Ion binding induces a conformational change that may alter substrate affinity.</text>
</comment>
<dbReference type="PROSITE" id="PS00584">
    <property type="entry name" value="PFKB_KINASES_2"/>
    <property type="match status" value="1"/>
</dbReference>
<keyword evidence="15" id="KW-1185">Reference proteome</keyword>
<evidence type="ECO:0000256" key="5">
    <source>
        <dbReference type="ARBA" id="ARBA00022723"/>
    </source>
</evidence>
<dbReference type="GO" id="GO:0046872">
    <property type="term" value="F:metal ion binding"/>
    <property type="evidence" value="ECO:0007669"/>
    <property type="project" value="UniProtKB-KW"/>
</dbReference>
<comment type="caution">
    <text evidence="12">Lacks conserved residue(s) required for the propagation of feature annotation.</text>
</comment>
<feature type="binding site" evidence="12">
    <location>
        <position position="290"/>
    </location>
    <ligand>
        <name>K(+)</name>
        <dbReference type="ChEBI" id="CHEBI:29103"/>
    </ligand>
</feature>
<keyword evidence="6 12" id="KW-0547">Nucleotide-binding</keyword>
<dbReference type="InterPro" id="IPR029056">
    <property type="entry name" value="Ribokinase-like"/>
</dbReference>
<feature type="active site" description="Proton acceptor" evidence="12">
    <location>
        <position position="257"/>
    </location>
</feature>
<evidence type="ECO:0000256" key="6">
    <source>
        <dbReference type="ARBA" id="ARBA00022741"/>
    </source>
</evidence>
<dbReference type="GO" id="GO:0004747">
    <property type="term" value="F:ribokinase activity"/>
    <property type="evidence" value="ECO:0007669"/>
    <property type="project" value="UniProtKB-UniRule"/>
</dbReference>
<dbReference type="EMBL" id="QRDZ01000022">
    <property type="protein sequence ID" value="RED64555.1"/>
    <property type="molecule type" value="Genomic_DNA"/>
</dbReference>
<dbReference type="PANTHER" id="PTHR10584:SF166">
    <property type="entry name" value="RIBOKINASE"/>
    <property type="match status" value="1"/>
</dbReference>
<evidence type="ECO:0000256" key="8">
    <source>
        <dbReference type="ARBA" id="ARBA00022840"/>
    </source>
</evidence>
<comment type="function">
    <text evidence="12">Catalyzes the phosphorylation of ribose at O-5 in a reaction requiring ATP and magnesium. The resulting D-ribose-5-phosphate can then be used either for sythesis of nucleotides, histidine, and tryptophan, or as a component of the pentose phosphate pathway.</text>
</comment>
<feature type="binding site" evidence="12">
    <location>
        <begin position="44"/>
        <end position="48"/>
    </location>
    <ligand>
        <name>substrate</name>
    </ligand>
</feature>
<evidence type="ECO:0000256" key="4">
    <source>
        <dbReference type="ARBA" id="ARBA00022679"/>
    </source>
</evidence>
<evidence type="ECO:0000313" key="15">
    <source>
        <dbReference type="Proteomes" id="UP000256977"/>
    </source>
</evidence>
<keyword evidence="4 12" id="KW-0808">Transferase</keyword>
<keyword evidence="5 12" id="KW-0479">Metal-binding</keyword>
<dbReference type="InterPro" id="IPR002139">
    <property type="entry name" value="Ribo/fructo_kinase"/>
</dbReference>
<feature type="binding site" evidence="12">
    <location>
        <position position="253"/>
    </location>
    <ligand>
        <name>K(+)</name>
        <dbReference type="ChEBI" id="CHEBI:29103"/>
    </ligand>
</feature>
<evidence type="ECO:0000313" key="14">
    <source>
        <dbReference type="EMBL" id="RED64555.1"/>
    </source>
</evidence>
<dbReference type="InterPro" id="IPR011611">
    <property type="entry name" value="PfkB_dom"/>
</dbReference>
<comment type="catalytic activity">
    <reaction evidence="12">
        <text>D-ribose + ATP = D-ribose 5-phosphate + ADP + H(+)</text>
        <dbReference type="Rhea" id="RHEA:13697"/>
        <dbReference type="ChEBI" id="CHEBI:15378"/>
        <dbReference type="ChEBI" id="CHEBI:30616"/>
        <dbReference type="ChEBI" id="CHEBI:47013"/>
        <dbReference type="ChEBI" id="CHEBI:78346"/>
        <dbReference type="ChEBI" id="CHEBI:456216"/>
        <dbReference type="EC" id="2.7.1.15"/>
    </reaction>
</comment>
<dbReference type="CDD" id="cd01174">
    <property type="entry name" value="ribokinase"/>
    <property type="match status" value="1"/>
</dbReference>
<dbReference type="Proteomes" id="UP000256977">
    <property type="component" value="Unassembled WGS sequence"/>
</dbReference>
<dbReference type="Gene3D" id="3.40.1190.20">
    <property type="match status" value="1"/>
</dbReference>
<evidence type="ECO:0000256" key="12">
    <source>
        <dbReference type="HAMAP-Rule" id="MF_01987"/>
    </source>
</evidence>
<comment type="subcellular location">
    <subcellularLocation>
        <location evidence="12">Cytoplasm</location>
    </subcellularLocation>
</comment>
<dbReference type="PANTHER" id="PTHR10584">
    <property type="entry name" value="SUGAR KINASE"/>
    <property type="match status" value="1"/>
</dbReference>
<comment type="cofactor">
    <cofactor evidence="12">
        <name>Mg(2+)</name>
        <dbReference type="ChEBI" id="CHEBI:18420"/>
    </cofactor>
    <text evidence="12">Requires a divalent cation, most likely magnesium in vivo, as an electrophilic catalyst to aid phosphoryl group transfer. It is the chelate of the metal and the nucleotide that is the actual substrate.</text>
</comment>
<feature type="binding site" evidence="12">
    <location>
        <position position="143"/>
    </location>
    <ligand>
        <name>substrate</name>
    </ligand>
</feature>
<comment type="similarity">
    <text evidence="1">Belongs to the carbohydrate kinase pfkB family.</text>
</comment>
<keyword evidence="10 12" id="KW-0630">Potassium</keyword>
<feature type="binding site" evidence="12">
    <location>
        <position position="292"/>
    </location>
    <ligand>
        <name>K(+)</name>
        <dbReference type="ChEBI" id="CHEBI:29103"/>
    </ligand>
</feature>
<dbReference type="OrthoDB" id="9775849at2"/>
<evidence type="ECO:0000256" key="2">
    <source>
        <dbReference type="ARBA" id="ARBA00012035"/>
    </source>
</evidence>
<feature type="binding site" evidence="12">
    <location>
        <position position="287"/>
    </location>
    <ligand>
        <name>K(+)</name>
        <dbReference type="ChEBI" id="CHEBI:29103"/>
    </ligand>
</feature>
<dbReference type="UniPathway" id="UPA00916">
    <property type="reaction ID" value="UER00889"/>
</dbReference>
<protein>
    <recommendedName>
        <fullName evidence="3 12">Ribokinase</fullName>
        <shortName evidence="12">RK</shortName>
        <ecNumber evidence="2 12">2.7.1.15</ecNumber>
    </recommendedName>
</protein>
<feature type="binding site" evidence="12">
    <location>
        <begin position="256"/>
        <end position="257"/>
    </location>
    <ligand>
        <name>ATP</name>
        <dbReference type="ChEBI" id="CHEBI:30616"/>
    </ligand>
</feature>
<dbReference type="InterPro" id="IPR011877">
    <property type="entry name" value="Ribokinase"/>
</dbReference>
<keyword evidence="8 12" id="KW-0067">ATP-binding</keyword>
<comment type="caution">
    <text evidence="14">The sequence shown here is derived from an EMBL/GenBank/DDBJ whole genome shotgun (WGS) entry which is preliminary data.</text>
</comment>
<dbReference type="GO" id="GO:0005829">
    <property type="term" value="C:cytosol"/>
    <property type="evidence" value="ECO:0007669"/>
    <property type="project" value="TreeGrafter"/>
</dbReference>
<feature type="domain" description="Carbohydrate kinase PfkB" evidence="13">
    <location>
        <begin position="9"/>
        <end position="299"/>
    </location>
</feature>
<evidence type="ECO:0000256" key="11">
    <source>
        <dbReference type="ARBA" id="ARBA00023277"/>
    </source>
</evidence>
<feature type="binding site" evidence="12">
    <location>
        <begin position="16"/>
        <end position="18"/>
    </location>
    <ligand>
        <name>substrate</name>
    </ligand>
</feature>
<evidence type="ECO:0000256" key="10">
    <source>
        <dbReference type="ARBA" id="ARBA00022958"/>
    </source>
</evidence>
<name>A0A3D9IS97_9BACL</name>
<comment type="similarity">
    <text evidence="12">Belongs to the carbohydrate kinase PfkB family. Ribokinase subfamily.</text>
</comment>
<dbReference type="RefSeq" id="WP_116063282.1">
    <property type="nucleotide sequence ID" value="NZ_QRDZ01000022.1"/>
</dbReference>
<feature type="binding site" evidence="12">
    <location>
        <begin position="224"/>
        <end position="229"/>
    </location>
    <ligand>
        <name>ATP</name>
        <dbReference type="ChEBI" id="CHEBI:30616"/>
    </ligand>
</feature>
<evidence type="ECO:0000259" key="13">
    <source>
        <dbReference type="Pfam" id="PF00294"/>
    </source>
</evidence>
<dbReference type="NCBIfam" id="TIGR02152">
    <property type="entry name" value="D_ribokin_bact"/>
    <property type="match status" value="1"/>
</dbReference>
<dbReference type="HAMAP" id="MF_01987">
    <property type="entry name" value="Ribokinase"/>
    <property type="match status" value="1"/>
</dbReference>
<dbReference type="AlphaFoldDB" id="A0A3D9IS97"/>
<comment type="subunit">
    <text evidence="12">Homodimer.</text>
</comment>
<dbReference type="GO" id="GO:0019303">
    <property type="term" value="P:D-ribose catabolic process"/>
    <property type="evidence" value="ECO:0007669"/>
    <property type="project" value="UniProtKB-UniRule"/>
</dbReference>
<evidence type="ECO:0000256" key="1">
    <source>
        <dbReference type="ARBA" id="ARBA00005380"/>
    </source>
</evidence>
<feature type="binding site" evidence="12">
    <location>
        <position position="251"/>
    </location>
    <ligand>
        <name>K(+)</name>
        <dbReference type="ChEBI" id="CHEBI:29103"/>
    </ligand>
</feature>
<feature type="binding site" evidence="12">
    <location>
        <position position="257"/>
    </location>
    <ligand>
        <name>substrate</name>
    </ligand>
</feature>
<dbReference type="SUPFAM" id="SSF53613">
    <property type="entry name" value="Ribokinase-like"/>
    <property type="match status" value="1"/>
</dbReference>